<dbReference type="Gene3D" id="3.30.750.24">
    <property type="entry name" value="STAS domain"/>
    <property type="match status" value="1"/>
</dbReference>
<keyword evidence="5" id="KW-1185">Reference proteome</keyword>
<evidence type="ECO:0000256" key="1">
    <source>
        <dbReference type="ARBA" id="ARBA00009013"/>
    </source>
</evidence>
<evidence type="ECO:0000313" key="5">
    <source>
        <dbReference type="Proteomes" id="UP001651690"/>
    </source>
</evidence>
<gene>
    <name evidence="4" type="ORF">NM203_06750</name>
</gene>
<dbReference type="InterPro" id="IPR036513">
    <property type="entry name" value="STAS_dom_sf"/>
</dbReference>
<dbReference type="Pfam" id="PF01740">
    <property type="entry name" value="STAS"/>
    <property type="match status" value="1"/>
</dbReference>
<accession>A0ABT1LZ58</accession>
<name>A0ABT1LZ58_9MYCO</name>
<organism evidence="4 5">
    <name type="scientific">Mycolicibacterium arenosum</name>
    <dbReference type="NCBI Taxonomy" id="2952157"/>
    <lineage>
        <taxon>Bacteria</taxon>
        <taxon>Bacillati</taxon>
        <taxon>Actinomycetota</taxon>
        <taxon>Actinomycetes</taxon>
        <taxon>Mycobacteriales</taxon>
        <taxon>Mycobacteriaceae</taxon>
        <taxon>Mycolicibacterium</taxon>
    </lineage>
</organism>
<dbReference type="SUPFAM" id="SSF52091">
    <property type="entry name" value="SpoIIaa-like"/>
    <property type="match status" value="1"/>
</dbReference>
<dbReference type="RefSeq" id="WP_255058983.1">
    <property type="nucleotide sequence ID" value="NZ_JANDBD010000002.1"/>
</dbReference>
<evidence type="ECO:0000313" key="4">
    <source>
        <dbReference type="EMBL" id="MCP9271880.1"/>
    </source>
</evidence>
<feature type="domain" description="STAS" evidence="3">
    <location>
        <begin position="14"/>
        <end position="122"/>
    </location>
</feature>
<dbReference type="InterPro" id="IPR003658">
    <property type="entry name" value="Anti-sigma_ant"/>
</dbReference>
<dbReference type="PANTHER" id="PTHR33495:SF13">
    <property type="entry name" value="ANTI-SIGMA-F FACTOR ANTAGONIST RSFB"/>
    <property type="match status" value="1"/>
</dbReference>
<proteinExistence type="inferred from homology"/>
<dbReference type="EMBL" id="JANDBD010000002">
    <property type="protein sequence ID" value="MCP9271880.1"/>
    <property type="molecule type" value="Genomic_DNA"/>
</dbReference>
<comment type="similarity">
    <text evidence="1 2">Belongs to the anti-sigma-factor antagonist family.</text>
</comment>
<dbReference type="InterPro" id="IPR002645">
    <property type="entry name" value="STAS_dom"/>
</dbReference>
<dbReference type="NCBIfam" id="TIGR00377">
    <property type="entry name" value="ant_ant_sig"/>
    <property type="match status" value="1"/>
</dbReference>
<evidence type="ECO:0000259" key="3">
    <source>
        <dbReference type="PROSITE" id="PS50801"/>
    </source>
</evidence>
<dbReference type="PANTHER" id="PTHR33495">
    <property type="entry name" value="ANTI-SIGMA FACTOR ANTAGONIST TM_1081-RELATED-RELATED"/>
    <property type="match status" value="1"/>
</dbReference>
<evidence type="ECO:0000256" key="2">
    <source>
        <dbReference type="RuleBase" id="RU003749"/>
    </source>
</evidence>
<dbReference type="CDD" id="cd07043">
    <property type="entry name" value="STAS_anti-anti-sigma_factors"/>
    <property type="match status" value="1"/>
</dbReference>
<sequence length="124" mass="12504">MSDTGASTGGFAAYGVTRRREDQTIVLSVTGALDILTAGDFTQDLLAAIGEAPQAVIVDMSRLDFLASAGMSALVEGHRAAGPGTKLAVVADGPATSRPLTITGLTELIALYPTLADAVTDLGA</sequence>
<dbReference type="Proteomes" id="UP001651690">
    <property type="component" value="Unassembled WGS sequence"/>
</dbReference>
<comment type="caution">
    <text evidence="4">The sequence shown here is derived from an EMBL/GenBank/DDBJ whole genome shotgun (WGS) entry which is preliminary data.</text>
</comment>
<dbReference type="PROSITE" id="PS50801">
    <property type="entry name" value="STAS"/>
    <property type="match status" value="1"/>
</dbReference>
<reference evidence="4 5" key="1">
    <citation type="submission" date="2022-06" db="EMBL/GenBank/DDBJ databases">
        <title>Mycolicibacterium sp. CAU 1645 isolated from seawater.</title>
        <authorList>
            <person name="Kim W."/>
        </authorList>
    </citation>
    <scope>NUCLEOTIDE SEQUENCE [LARGE SCALE GENOMIC DNA]</scope>
    <source>
        <strain evidence="4 5">CAU 1645</strain>
    </source>
</reference>
<protein>
    <recommendedName>
        <fullName evidence="2">Anti-sigma factor antagonist</fullName>
    </recommendedName>
</protein>